<dbReference type="EMBL" id="JPSP01000003">
    <property type="protein sequence ID" value="KFF41821.1"/>
    <property type="molecule type" value="Genomic_DNA"/>
</dbReference>
<dbReference type="PRINTS" id="PR00778">
    <property type="entry name" value="HTHARSR"/>
</dbReference>
<evidence type="ECO:0000256" key="1">
    <source>
        <dbReference type="ARBA" id="ARBA00023015"/>
    </source>
</evidence>
<dbReference type="CDD" id="cd00090">
    <property type="entry name" value="HTH_ARSR"/>
    <property type="match status" value="1"/>
</dbReference>
<dbReference type="PATRIC" id="fig|1527444.3.peg.433"/>
<dbReference type="STRING" id="1527444.ucyna2_00450"/>
<dbReference type="SUPFAM" id="SSF46785">
    <property type="entry name" value="Winged helix' DNA-binding domain"/>
    <property type="match status" value="1"/>
</dbReference>
<dbReference type="SMART" id="SM00418">
    <property type="entry name" value="HTH_ARSR"/>
    <property type="match status" value="1"/>
</dbReference>
<dbReference type="InterPro" id="IPR011991">
    <property type="entry name" value="ArsR-like_HTH"/>
</dbReference>
<dbReference type="InterPro" id="IPR001845">
    <property type="entry name" value="HTH_ArsR_DNA-bd_dom"/>
</dbReference>
<dbReference type="Gene3D" id="1.10.10.10">
    <property type="entry name" value="Winged helix-like DNA-binding domain superfamily/Winged helix DNA-binding domain"/>
    <property type="match status" value="1"/>
</dbReference>
<keyword evidence="3" id="KW-0804">Transcription</keyword>
<proteinExistence type="predicted"/>
<evidence type="ECO:0000313" key="5">
    <source>
        <dbReference type="EMBL" id="KFF41821.1"/>
    </source>
</evidence>
<dbReference type="InterPro" id="IPR036388">
    <property type="entry name" value="WH-like_DNA-bd_sf"/>
</dbReference>
<dbReference type="Proteomes" id="UP000028922">
    <property type="component" value="Unassembled WGS sequence"/>
</dbReference>
<keyword evidence="1" id="KW-0805">Transcription regulation</keyword>
<accession>A0A086CI07</accession>
<evidence type="ECO:0000256" key="3">
    <source>
        <dbReference type="ARBA" id="ARBA00023163"/>
    </source>
</evidence>
<dbReference type="AlphaFoldDB" id="A0A086CI07"/>
<organism evidence="5 6">
    <name type="scientific">Candidatus Atelocyanobacterium thalassa isolate SIO64986</name>
    <dbReference type="NCBI Taxonomy" id="1527444"/>
    <lineage>
        <taxon>Bacteria</taxon>
        <taxon>Bacillati</taxon>
        <taxon>Cyanobacteriota</taxon>
        <taxon>Cyanophyceae</taxon>
        <taxon>Oscillatoriophycideae</taxon>
        <taxon>Chroococcales</taxon>
        <taxon>Aphanothecaceae</taxon>
        <taxon>Candidatus Atelocyanobacterium</taxon>
        <taxon>Candidatus Atelocyanobacterium thalassae</taxon>
    </lineage>
</organism>
<dbReference type="PANTHER" id="PTHR33154:SF18">
    <property type="entry name" value="ARSENICAL RESISTANCE OPERON REPRESSOR"/>
    <property type="match status" value="1"/>
</dbReference>
<gene>
    <name evidence="5" type="ORF">ucyna2_00450</name>
</gene>
<dbReference type="GO" id="GO:0003677">
    <property type="term" value="F:DNA binding"/>
    <property type="evidence" value="ECO:0007669"/>
    <property type="project" value="UniProtKB-KW"/>
</dbReference>
<evidence type="ECO:0000256" key="2">
    <source>
        <dbReference type="ARBA" id="ARBA00023125"/>
    </source>
</evidence>
<dbReference type="InterPro" id="IPR036390">
    <property type="entry name" value="WH_DNA-bd_sf"/>
</dbReference>
<dbReference type="eggNOG" id="COG0640">
    <property type="taxonomic scope" value="Bacteria"/>
</dbReference>
<keyword evidence="2" id="KW-0238">DNA-binding</keyword>
<dbReference type="GO" id="GO:0003700">
    <property type="term" value="F:DNA-binding transcription factor activity"/>
    <property type="evidence" value="ECO:0007669"/>
    <property type="project" value="InterPro"/>
</dbReference>
<feature type="domain" description="HTH arsR-type" evidence="4">
    <location>
        <begin position="21"/>
        <end position="115"/>
    </location>
</feature>
<evidence type="ECO:0000313" key="6">
    <source>
        <dbReference type="Proteomes" id="UP000028922"/>
    </source>
</evidence>
<dbReference type="PANTHER" id="PTHR33154">
    <property type="entry name" value="TRANSCRIPTIONAL REGULATOR, ARSR FAMILY"/>
    <property type="match status" value="1"/>
</dbReference>
<dbReference type="Pfam" id="PF01022">
    <property type="entry name" value="HTH_5"/>
    <property type="match status" value="1"/>
</dbReference>
<comment type="caution">
    <text evidence="5">The sequence shown here is derived from an EMBL/GenBank/DDBJ whole genome shotgun (WGS) entry which is preliminary data.</text>
</comment>
<sequence>MTYSQYAPKMDFLEKGEISNLSPAVLTIIADFFKVLSEVSRLQIICALKNGGKNVSQIIEITELGQANVSKHLKVLSQAGIVTRTQEGVNVFYAIANPLVFSLCDLVCNSVAIQLQQKNQQLESVQTFQKIF</sequence>
<dbReference type="InterPro" id="IPR051081">
    <property type="entry name" value="HTH_MetalResp_TranReg"/>
</dbReference>
<reference evidence="5 6" key="1">
    <citation type="submission" date="2014-08" db="EMBL/GenBank/DDBJ databases">
        <title>Comparative genomics reveals surprising divergence of two closely related strains of uncultivated UCYN-A cyanobacteria.</title>
        <authorList>
            <person name="Bombar D."/>
            <person name="Heller P."/>
            <person name="Sanchez-Baracaldo P."/>
            <person name="Carter B.J."/>
            <person name="Zert J.P."/>
        </authorList>
    </citation>
    <scope>NUCLEOTIDE SEQUENCE [LARGE SCALE GENOMIC DNA]</scope>
</reference>
<protein>
    <submittedName>
        <fullName evidence="5">Transcriptional regulator, ArsR family</fullName>
    </submittedName>
</protein>
<evidence type="ECO:0000259" key="4">
    <source>
        <dbReference type="PROSITE" id="PS50987"/>
    </source>
</evidence>
<dbReference type="PROSITE" id="PS50987">
    <property type="entry name" value="HTH_ARSR_2"/>
    <property type="match status" value="1"/>
</dbReference>
<dbReference type="NCBIfam" id="NF033788">
    <property type="entry name" value="HTH_metalloreg"/>
    <property type="match status" value="1"/>
</dbReference>
<name>A0A086CI07_9CHRO</name>